<name>I3IKT3_9BACT</name>
<evidence type="ECO:0000256" key="1">
    <source>
        <dbReference type="SAM" id="Phobius"/>
    </source>
</evidence>
<keyword evidence="3" id="KW-1185">Reference proteome</keyword>
<comment type="caution">
    <text evidence="2">The sequence shown here is derived from an EMBL/GenBank/DDBJ whole genome shotgun (WGS) entry which is preliminary data.</text>
</comment>
<organism evidence="2 3">
    <name type="scientific">Candidatus Jettenia caeni</name>
    <dbReference type="NCBI Taxonomy" id="247490"/>
    <lineage>
        <taxon>Bacteria</taxon>
        <taxon>Pseudomonadati</taxon>
        <taxon>Planctomycetota</taxon>
        <taxon>Candidatus Brocadiia</taxon>
        <taxon>Candidatus Brocadiales</taxon>
        <taxon>Candidatus Brocadiaceae</taxon>
        <taxon>Candidatus Jettenia</taxon>
    </lineage>
</organism>
<accession>I3IKT3</accession>
<dbReference type="EMBL" id="BAFH01000003">
    <property type="protein sequence ID" value="GAB62328.1"/>
    <property type="molecule type" value="Genomic_DNA"/>
</dbReference>
<dbReference type="Proteomes" id="UP000002985">
    <property type="component" value="Unassembled WGS sequence"/>
</dbReference>
<keyword evidence="1" id="KW-0472">Membrane</keyword>
<sequence length="259" mass="29275">MNTTNKQMDVVSGLLHIVLNIFLLVFISVFISKNALSQEKNSATQYLGVRSGNINITLSTKTALMLEVPSNALKEDANITLSESEVMPYNEDIIGLFSLKVENAGTSKIKRPLNIKVFPGKGIDENREEMLQVYKLRKQHGNKKYWMRVQSFHINEKDGSIDILINEPGTYKIKYSKLKVGGLDKKGVFFKLNAPNGSGKPANFSLRFIGNGYRIHLGVEDEDENLVWSSYNEPRVINLEWLCCTNPIKKQFFPVVCNL</sequence>
<protein>
    <submittedName>
        <fullName evidence="2">Uncharacterized protein</fullName>
    </submittedName>
</protein>
<gene>
    <name evidence="2" type="ORF">KSU1_C0732</name>
</gene>
<proteinExistence type="predicted"/>
<evidence type="ECO:0000313" key="2">
    <source>
        <dbReference type="EMBL" id="GAB62328.1"/>
    </source>
</evidence>
<keyword evidence="1" id="KW-0812">Transmembrane</keyword>
<feature type="transmembrane region" description="Helical" evidence="1">
    <location>
        <begin position="12"/>
        <end position="31"/>
    </location>
</feature>
<dbReference type="AlphaFoldDB" id="I3IKT3"/>
<keyword evidence="1" id="KW-1133">Transmembrane helix</keyword>
<reference evidence="2 3" key="1">
    <citation type="journal article" date="2012" name="FEBS Lett.">
        <title>Anammox organism KSU-1 expresses a NirK-type copper-containing nitrite reductase instead of a NirS-type with cytochrome cd1.</title>
        <authorList>
            <person name="Hira D."/>
            <person name="Toh H."/>
            <person name="Migita C.T."/>
            <person name="Okubo H."/>
            <person name="Nishiyama T."/>
            <person name="Hattori M."/>
            <person name="Furukawa K."/>
            <person name="Fujii T."/>
        </authorList>
    </citation>
    <scope>NUCLEOTIDE SEQUENCE [LARGE SCALE GENOMIC DNA]</scope>
</reference>
<evidence type="ECO:0000313" key="3">
    <source>
        <dbReference type="Proteomes" id="UP000002985"/>
    </source>
</evidence>